<keyword evidence="1 4" id="KW-0645">Protease</keyword>
<dbReference type="GO" id="GO:0009636">
    <property type="term" value="P:response to toxic substance"/>
    <property type="evidence" value="ECO:0007669"/>
    <property type="project" value="TreeGrafter"/>
</dbReference>
<name>A0A1M5ACW9_9BACE</name>
<reference evidence="8 9" key="1">
    <citation type="submission" date="2016-11" db="EMBL/GenBank/DDBJ databases">
        <authorList>
            <person name="Jaros S."/>
            <person name="Januszkiewicz K."/>
            <person name="Wedrychowicz H."/>
        </authorList>
    </citation>
    <scope>NUCLEOTIDE SEQUENCE [LARGE SCALE GENOMIC DNA]</scope>
    <source>
        <strain evidence="8 9">DSM 26883</strain>
    </source>
</reference>
<evidence type="ECO:0000256" key="2">
    <source>
        <dbReference type="ARBA" id="ARBA00022801"/>
    </source>
</evidence>
<dbReference type="GO" id="GO:0070005">
    <property type="term" value="F:cysteine-type aminopeptidase activity"/>
    <property type="evidence" value="ECO:0007669"/>
    <property type="project" value="InterPro"/>
</dbReference>
<evidence type="ECO:0000256" key="6">
    <source>
        <dbReference type="SAM" id="MobiDB-lite"/>
    </source>
</evidence>
<keyword evidence="2 4" id="KW-0378">Hydrolase</keyword>
<evidence type="ECO:0000256" key="3">
    <source>
        <dbReference type="ARBA" id="ARBA00022807"/>
    </source>
</evidence>
<evidence type="ECO:0000256" key="7">
    <source>
        <dbReference type="SAM" id="SignalP"/>
    </source>
</evidence>
<feature type="active site" evidence="5">
    <location>
        <position position="378"/>
    </location>
</feature>
<evidence type="ECO:0000313" key="8">
    <source>
        <dbReference type="EMBL" id="SHF28025.1"/>
    </source>
</evidence>
<feature type="active site" evidence="5">
    <location>
        <position position="78"/>
    </location>
</feature>
<dbReference type="EMBL" id="FQVD01000015">
    <property type="protein sequence ID" value="SHF28025.1"/>
    <property type="molecule type" value="Genomic_DNA"/>
</dbReference>
<dbReference type="InterPro" id="IPR038765">
    <property type="entry name" value="Papain-like_cys_pep_sf"/>
</dbReference>
<dbReference type="Pfam" id="PF03051">
    <property type="entry name" value="Peptidase_C1_2"/>
    <property type="match status" value="2"/>
</dbReference>
<dbReference type="Proteomes" id="UP000184436">
    <property type="component" value="Unassembled WGS sequence"/>
</dbReference>
<evidence type="ECO:0000256" key="4">
    <source>
        <dbReference type="PIRNR" id="PIRNR005700"/>
    </source>
</evidence>
<dbReference type="GO" id="GO:0006508">
    <property type="term" value="P:proteolysis"/>
    <property type="evidence" value="ECO:0007669"/>
    <property type="project" value="UniProtKB-KW"/>
</dbReference>
<sequence>MQLVYNQMEIQQGLPIFASKTNYINFIRMKKTILIAALGLFSLSTMAQDAKSEKGFVFTTVKENPITSIKNQNRSSTCWSFSALGFLESELLRLGKGEHDLSEMFVVHKTMEDRGANYVRYHGDSSFSPGGSFYDIIYCMKNYGLVPQEAMPGIMYGDSLPVHNELDAVAGAYVNAIAKGKFSKLTPVWKKGLSAIYDTYLGVCPEKFTYQGKEYTPKSFVESLGLKAEDYVSLTSYTHHPFYTQFAIEIQDNWRNGLSYNLPINELMAVMDNAVNKGYTFAWGSDVSEQGFTRDGIAVMPDVNKDTEQSGSDMARWTGQTPADRRKEMTNQPRPEMEITQEMRQEAFDNWETTDDHGMIIYGIAKDQNGKEYFMVKNSWGKAGKYEGIWYASKPFVAYKTMNIVVHKDALPKDIAKKLGIK</sequence>
<evidence type="ECO:0000313" key="9">
    <source>
        <dbReference type="Proteomes" id="UP000184436"/>
    </source>
</evidence>
<dbReference type="Gene3D" id="3.90.70.10">
    <property type="entry name" value="Cysteine proteinases"/>
    <property type="match status" value="1"/>
</dbReference>
<feature type="signal peptide" evidence="7">
    <location>
        <begin position="1"/>
        <end position="47"/>
    </location>
</feature>
<evidence type="ECO:0000256" key="5">
    <source>
        <dbReference type="PIRSR" id="PIRSR005700-1"/>
    </source>
</evidence>
<organism evidence="8 9">
    <name type="scientific">Bacteroides faecichinchillae</name>
    <dbReference type="NCBI Taxonomy" id="871325"/>
    <lineage>
        <taxon>Bacteria</taxon>
        <taxon>Pseudomonadati</taxon>
        <taxon>Bacteroidota</taxon>
        <taxon>Bacteroidia</taxon>
        <taxon>Bacteroidales</taxon>
        <taxon>Bacteroidaceae</taxon>
        <taxon>Bacteroides</taxon>
    </lineage>
</organism>
<dbReference type="AlphaFoldDB" id="A0A1M5ACW9"/>
<keyword evidence="4 8" id="KW-0031">Aminopeptidase</keyword>
<dbReference type="PIRSF" id="PIRSF005700">
    <property type="entry name" value="PepC"/>
    <property type="match status" value="1"/>
</dbReference>
<gene>
    <name evidence="8" type="ORF">SAMN05444349_11513</name>
</gene>
<dbReference type="SUPFAM" id="SSF54001">
    <property type="entry name" value="Cysteine proteinases"/>
    <property type="match status" value="1"/>
</dbReference>
<dbReference type="GO" id="GO:0005737">
    <property type="term" value="C:cytoplasm"/>
    <property type="evidence" value="ECO:0007669"/>
    <property type="project" value="TreeGrafter"/>
</dbReference>
<dbReference type="GO" id="GO:0043418">
    <property type="term" value="P:homocysteine catabolic process"/>
    <property type="evidence" value="ECO:0007669"/>
    <property type="project" value="TreeGrafter"/>
</dbReference>
<evidence type="ECO:0000256" key="1">
    <source>
        <dbReference type="ARBA" id="ARBA00022670"/>
    </source>
</evidence>
<dbReference type="PANTHER" id="PTHR10363:SF2">
    <property type="entry name" value="BLEOMYCIN HYDROLASE"/>
    <property type="match status" value="1"/>
</dbReference>
<protein>
    <recommendedName>
        <fullName evidence="4">Aminopeptidase</fullName>
    </recommendedName>
</protein>
<dbReference type="InterPro" id="IPR004134">
    <property type="entry name" value="Peptidase_C1B"/>
</dbReference>
<dbReference type="STRING" id="871325.SAMN05444349_11513"/>
<accession>A0A1M5ACW9</accession>
<feature type="region of interest" description="Disordered" evidence="6">
    <location>
        <begin position="304"/>
        <end position="330"/>
    </location>
</feature>
<feature type="active site" evidence="5">
    <location>
        <position position="357"/>
    </location>
</feature>
<dbReference type="PANTHER" id="PTHR10363">
    <property type="entry name" value="BLEOMYCIN HYDROLASE"/>
    <property type="match status" value="1"/>
</dbReference>
<comment type="similarity">
    <text evidence="4">Belongs to the peptidase C1 family.</text>
</comment>
<proteinExistence type="inferred from homology"/>
<keyword evidence="7" id="KW-0732">Signal</keyword>
<feature type="chain" id="PRO_5012047607" description="Aminopeptidase" evidence="7">
    <location>
        <begin position="48"/>
        <end position="422"/>
    </location>
</feature>
<keyword evidence="3 4" id="KW-0788">Thiol protease</keyword>
<keyword evidence="9" id="KW-1185">Reference proteome</keyword>